<protein>
    <submittedName>
        <fullName evidence="2">Uncharacterized protein</fullName>
    </submittedName>
</protein>
<dbReference type="AlphaFoldDB" id="W1VBA8"/>
<dbReference type="EMBL" id="AZLV01001009">
    <property type="protein sequence ID" value="ETJ02135.1"/>
    <property type="molecule type" value="Genomic_DNA"/>
</dbReference>
<reference evidence="2 3" key="1">
    <citation type="submission" date="2013-12" db="EMBL/GenBank/DDBJ databases">
        <title>A Varibaculum cambriense genome reconstructed from a premature infant gut community with otherwise low bacterial novelty that shifts toward anaerobic metabolism during the third week of life.</title>
        <authorList>
            <person name="Brown C.T."/>
            <person name="Sharon I."/>
            <person name="Thomas B.C."/>
            <person name="Castelle C.J."/>
            <person name="Morowitz M.J."/>
            <person name="Banfield J.F."/>
        </authorList>
    </citation>
    <scope>NUCLEOTIDE SEQUENCE [LARGE SCALE GENOMIC DNA]</scope>
    <source>
        <strain evidence="3">DORA_12</strain>
    </source>
</reference>
<name>W1VBA8_9ACTO</name>
<gene>
    <name evidence="2" type="ORF">Q605_AUC01009G0004</name>
</gene>
<proteinExistence type="predicted"/>
<accession>W1VBA8</accession>
<sequence>MSGAGLVGEVPVLVARLDVETDGVDAWLREDVGEGNCGCIDGEATVGVARRIEGDVHRPVGDGPRDVAAALGAVEGVDGVNGWPGAQIGGHSGEVESERSVLAGGRQNPAVAVGGCLLE</sequence>
<comment type="caution">
    <text evidence="2">The sequence shown here is derived from an EMBL/GenBank/DDBJ whole genome shotgun (WGS) entry which is preliminary data.</text>
</comment>
<organism evidence="2 3">
    <name type="scientific">Actinomyces urogenitalis DORA_12</name>
    <dbReference type="NCBI Taxonomy" id="1403939"/>
    <lineage>
        <taxon>Bacteria</taxon>
        <taxon>Bacillati</taxon>
        <taxon>Actinomycetota</taxon>
        <taxon>Actinomycetes</taxon>
        <taxon>Actinomycetales</taxon>
        <taxon>Actinomycetaceae</taxon>
        <taxon>Actinomyces</taxon>
    </lineage>
</organism>
<evidence type="ECO:0000313" key="3">
    <source>
        <dbReference type="Proteomes" id="UP000018852"/>
    </source>
</evidence>
<evidence type="ECO:0000313" key="2">
    <source>
        <dbReference type="EMBL" id="ETJ02135.1"/>
    </source>
</evidence>
<feature type="region of interest" description="Disordered" evidence="1">
    <location>
        <begin position="82"/>
        <end position="102"/>
    </location>
</feature>
<dbReference type="Proteomes" id="UP000018852">
    <property type="component" value="Unassembled WGS sequence"/>
</dbReference>
<evidence type="ECO:0000256" key="1">
    <source>
        <dbReference type="SAM" id="MobiDB-lite"/>
    </source>
</evidence>